<dbReference type="Pfam" id="PF24266">
    <property type="entry name" value="HTH_HVO_0163_N"/>
    <property type="match status" value="1"/>
</dbReference>
<keyword evidence="1" id="KW-0812">Transmembrane</keyword>
<dbReference type="Proteomes" id="UP001168338">
    <property type="component" value="Unassembled WGS sequence"/>
</dbReference>
<dbReference type="InterPro" id="IPR001845">
    <property type="entry name" value="HTH_ArsR_DNA-bd_dom"/>
</dbReference>
<sequence>MRNRAAALILITLLSLLPAGAAAESSYTVTSAGGFVPDGPPGDAVPIEWWQVPVSILLSGFLSIHAPELVVVVNILVLLNIWLFFGYRRIAKRAALEHDTRTAIYDRIVACPGIHAGALVRDLGVNRGTLQYHLERLQEFGMVTAASVEGHTGYFENRQKYSALEEKMLIHLRNRNAREILSILHASRAASRRELAARLGIAGPSVSWHMHRLAADGIVEVEKDGREKRYLLADATAAALKRHLPASGNRGEGRG</sequence>
<organism evidence="3 4">
    <name type="scientific">Methanoculleus frigidifontis</name>
    <dbReference type="NCBI Taxonomy" id="2584085"/>
    <lineage>
        <taxon>Archaea</taxon>
        <taxon>Methanobacteriati</taxon>
        <taxon>Methanobacteriota</taxon>
        <taxon>Stenosarchaea group</taxon>
        <taxon>Methanomicrobia</taxon>
        <taxon>Methanomicrobiales</taxon>
        <taxon>Methanomicrobiaceae</taxon>
        <taxon>Methanoculleus</taxon>
    </lineage>
</organism>
<dbReference type="SUPFAM" id="SSF46785">
    <property type="entry name" value="Winged helix' DNA-binding domain"/>
    <property type="match status" value="2"/>
</dbReference>
<evidence type="ECO:0000259" key="2">
    <source>
        <dbReference type="SMART" id="SM00418"/>
    </source>
</evidence>
<gene>
    <name evidence="3" type="ORF">FGU65_02360</name>
</gene>
<protein>
    <submittedName>
        <fullName evidence="3">Winged helix-turn-helix transcriptional regulator</fullName>
    </submittedName>
</protein>
<dbReference type="InterPro" id="IPR056504">
    <property type="entry name" value="HTH_HVO_0163_N"/>
</dbReference>
<name>A0ABT8M738_9EURY</name>
<feature type="domain" description="HTH arsR-type" evidence="2">
    <location>
        <begin position="167"/>
        <end position="243"/>
    </location>
</feature>
<dbReference type="EMBL" id="VCYH01000001">
    <property type="protein sequence ID" value="MDN7023748.1"/>
    <property type="molecule type" value="Genomic_DNA"/>
</dbReference>
<keyword evidence="1" id="KW-1133">Transmembrane helix</keyword>
<dbReference type="RefSeq" id="WP_301662801.1">
    <property type="nucleotide sequence ID" value="NZ_VCYH01000001.1"/>
</dbReference>
<dbReference type="InterPro" id="IPR036388">
    <property type="entry name" value="WH-like_DNA-bd_sf"/>
</dbReference>
<comment type="caution">
    <text evidence="3">The sequence shown here is derived from an EMBL/GenBank/DDBJ whole genome shotgun (WGS) entry which is preliminary data.</text>
</comment>
<dbReference type="Pfam" id="PF13412">
    <property type="entry name" value="HTH_24"/>
    <property type="match status" value="1"/>
</dbReference>
<dbReference type="CDD" id="cd00090">
    <property type="entry name" value="HTH_ARSR"/>
    <property type="match status" value="2"/>
</dbReference>
<keyword evidence="4" id="KW-1185">Reference proteome</keyword>
<feature type="transmembrane region" description="Helical" evidence="1">
    <location>
        <begin position="69"/>
        <end position="87"/>
    </location>
</feature>
<accession>A0ABT8M738</accession>
<dbReference type="PANTHER" id="PTHR36216">
    <property type="entry name" value="TRANSCRIPTIONAL REGULATOR, TRMB"/>
    <property type="match status" value="1"/>
</dbReference>
<reference evidence="3" key="1">
    <citation type="submission" date="2019-05" db="EMBL/GenBank/DDBJ databases">
        <title>Methanoculleus sp. FWC-SCC1, a methanogenic archaeon isolated from deep marine cold seep.</title>
        <authorList>
            <person name="Chen Y.-W."/>
            <person name="Chen S.-C."/>
            <person name="Teng N.-H."/>
            <person name="Lai M.-C."/>
        </authorList>
    </citation>
    <scope>NUCLEOTIDE SEQUENCE</scope>
    <source>
        <strain evidence="3">FWC-SCC1</strain>
    </source>
</reference>
<dbReference type="SMART" id="SM00418">
    <property type="entry name" value="HTH_ARSR"/>
    <property type="match status" value="1"/>
</dbReference>
<evidence type="ECO:0000256" key="1">
    <source>
        <dbReference type="SAM" id="Phobius"/>
    </source>
</evidence>
<dbReference type="InterPro" id="IPR011991">
    <property type="entry name" value="ArsR-like_HTH"/>
</dbReference>
<dbReference type="PANTHER" id="PTHR36216:SF1">
    <property type="entry name" value="HTH ARSR-TYPE DOMAIN-CONTAINING PROTEIN"/>
    <property type="match status" value="1"/>
</dbReference>
<dbReference type="InterPro" id="IPR036390">
    <property type="entry name" value="WH_DNA-bd_sf"/>
</dbReference>
<evidence type="ECO:0000313" key="4">
    <source>
        <dbReference type="Proteomes" id="UP001168338"/>
    </source>
</evidence>
<dbReference type="Gene3D" id="1.10.10.10">
    <property type="entry name" value="Winged helix-like DNA-binding domain superfamily/Winged helix DNA-binding domain"/>
    <property type="match status" value="2"/>
</dbReference>
<keyword evidence="1" id="KW-0472">Membrane</keyword>
<proteinExistence type="predicted"/>
<evidence type="ECO:0000313" key="3">
    <source>
        <dbReference type="EMBL" id="MDN7023748.1"/>
    </source>
</evidence>